<comment type="caution">
    <text evidence="2">The sequence shown here is derived from an EMBL/GenBank/DDBJ whole genome shotgun (WGS) entry which is preliminary data.</text>
</comment>
<dbReference type="EMBL" id="JBHUEY010000001">
    <property type="protein sequence ID" value="MFD1782257.1"/>
    <property type="molecule type" value="Genomic_DNA"/>
</dbReference>
<dbReference type="RefSeq" id="WP_377280683.1">
    <property type="nucleotide sequence ID" value="NZ_JBHRSI010000001.1"/>
</dbReference>
<evidence type="ECO:0008006" key="4">
    <source>
        <dbReference type="Google" id="ProtNLM"/>
    </source>
</evidence>
<reference evidence="3" key="1">
    <citation type="journal article" date="2019" name="Int. J. Syst. Evol. Microbiol.">
        <title>The Global Catalogue of Microorganisms (GCM) 10K type strain sequencing project: providing services to taxonomists for standard genome sequencing and annotation.</title>
        <authorList>
            <consortium name="The Broad Institute Genomics Platform"/>
            <consortium name="The Broad Institute Genome Sequencing Center for Infectious Disease"/>
            <person name="Wu L."/>
            <person name="Ma J."/>
        </authorList>
    </citation>
    <scope>NUCLEOTIDE SEQUENCE [LARGE SCALE GENOMIC DNA]</scope>
    <source>
        <strain evidence="3">DFY28</strain>
    </source>
</reference>
<proteinExistence type="predicted"/>
<keyword evidence="3" id="KW-1185">Reference proteome</keyword>
<evidence type="ECO:0000256" key="1">
    <source>
        <dbReference type="SAM" id="SignalP"/>
    </source>
</evidence>
<name>A0ABW4MXD3_9CAUL</name>
<dbReference type="Proteomes" id="UP001597237">
    <property type="component" value="Unassembled WGS sequence"/>
</dbReference>
<accession>A0ABW4MXD3</accession>
<keyword evidence="1" id="KW-0732">Signal</keyword>
<feature type="signal peptide" evidence="1">
    <location>
        <begin position="1"/>
        <end position="21"/>
    </location>
</feature>
<gene>
    <name evidence="2" type="ORF">ACFSC0_02540</name>
</gene>
<feature type="chain" id="PRO_5046165486" description="DUF4019 domain-containing protein" evidence="1">
    <location>
        <begin position="22"/>
        <end position="140"/>
    </location>
</feature>
<organism evidence="2 3">
    <name type="scientific">Phenylobacterium terrae</name>
    <dbReference type="NCBI Taxonomy" id="2665495"/>
    <lineage>
        <taxon>Bacteria</taxon>
        <taxon>Pseudomonadati</taxon>
        <taxon>Pseudomonadota</taxon>
        <taxon>Alphaproteobacteria</taxon>
        <taxon>Caulobacterales</taxon>
        <taxon>Caulobacteraceae</taxon>
        <taxon>Phenylobacterium</taxon>
    </lineage>
</organism>
<sequence>MRLFAVVAAAIALAAPGVVRAQEAPAAGVAKLEAFLASLRGGQVAQGYADLFAGTVMTKKQADLEQMIALTESAVKYCGPVRDWQRMRTNQVTPAFYELVYMVRGENCPLFFRTFLYDNGAGWSVNLVFLSDSYATAKDW</sequence>
<evidence type="ECO:0000313" key="3">
    <source>
        <dbReference type="Proteomes" id="UP001597237"/>
    </source>
</evidence>
<protein>
    <recommendedName>
        <fullName evidence="4">DUF4019 domain-containing protein</fullName>
    </recommendedName>
</protein>
<evidence type="ECO:0000313" key="2">
    <source>
        <dbReference type="EMBL" id="MFD1782257.1"/>
    </source>
</evidence>